<name>A0A067JX50_JATCU</name>
<dbReference type="AlphaFoldDB" id="A0A067JX50"/>
<gene>
    <name evidence="1" type="ORF">JCGZ_26529</name>
</gene>
<evidence type="ECO:0000313" key="1">
    <source>
        <dbReference type="EMBL" id="KDP24580.1"/>
    </source>
</evidence>
<dbReference type="Proteomes" id="UP000027138">
    <property type="component" value="Unassembled WGS sequence"/>
</dbReference>
<dbReference type="EMBL" id="KK915107">
    <property type="protein sequence ID" value="KDP24580.1"/>
    <property type="molecule type" value="Genomic_DNA"/>
</dbReference>
<evidence type="ECO:0000313" key="2">
    <source>
        <dbReference type="Proteomes" id="UP000027138"/>
    </source>
</evidence>
<proteinExistence type="predicted"/>
<reference evidence="1 2" key="1">
    <citation type="journal article" date="2014" name="PLoS ONE">
        <title>Global Analysis of Gene Expression Profiles in Physic Nut (Jatropha curcas L.) Seedlings Exposed to Salt Stress.</title>
        <authorList>
            <person name="Zhang L."/>
            <person name="Zhang C."/>
            <person name="Wu P."/>
            <person name="Chen Y."/>
            <person name="Li M."/>
            <person name="Jiang H."/>
            <person name="Wu G."/>
        </authorList>
    </citation>
    <scope>NUCLEOTIDE SEQUENCE [LARGE SCALE GENOMIC DNA]</scope>
    <source>
        <strain evidence="2">cv. GZQX0401</strain>
        <tissue evidence="1">Young leaves</tissue>
    </source>
</reference>
<protein>
    <submittedName>
        <fullName evidence="1">Uncharacterized protein</fullName>
    </submittedName>
</protein>
<accession>A0A067JX50</accession>
<keyword evidence="2" id="KW-1185">Reference proteome</keyword>
<sequence length="177" mass="20143">MVLFLFQPFDKIAIEGELIDVDPGQIGTSMFLEADACLHLWDLQAHLFRFDTHYEEMCPTYEDFAALLGSDFERALVATPTRVRFFKSFMRILGLYEEEARGLVVEDRVGLFGLIELYLDPLDFVDLERQRFKTRALVFCLMERGAGIASMALAETLLSLGRAYRVDGFLSASPILL</sequence>
<dbReference type="OrthoDB" id="1748438at2759"/>
<organism evidence="1 2">
    <name type="scientific">Jatropha curcas</name>
    <name type="common">Barbados nut</name>
    <dbReference type="NCBI Taxonomy" id="180498"/>
    <lineage>
        <taxon>Eukaryota</taxon>
        <taxon>Viridiplantae</taxon>
        <taxon>Streptophyta</taxon>
        <taxon>Embryophyta</taxon>
        <taxon>Tracheophyta</taxon>
        <taxon>Spermatophyta</taxon>
        <taxon>Magnoliopsida</taxon>
        <taxon>eudicotyledons</taxon>
        <taxon>Gunneridae</taxon>
        <taxon>Pentapetalae</taxon>
        <taxon>rosids</taxon>
        <taxon>fabids</taxon>
        <taxon>Malpighiales</taxon>
        <taxon>Euphorbiaceae</taxon>
        <taxon>Crotonoideae</taxon>
        <taxon>Jatropheae</taxon>
        <taxon>Jatropha</taxon>
    </lineage>
</organism>